<sequence>MDAVLPHCNPARTTCIRTCATPAEEGHLAKRTHRVWYQMEADVSPRCGCPPVKAANSDSDAEEGYEGTLAKHTHRVWYQMEADIPRCSVVPACPPAESEAEEGGEGKLAKRTHRVWDQMAAAVPRCGVVPASPPAELMAADIPRCGMVPACPPAQSEEGGEGKLAKRTHRVWYQMAVVIPTGCGCVAPAVDVCDESVAVAVADECDDGLTASDTAEEKGHDECGEPAHDDAASAPLSERAHPVWCRMQAVIPRRCARPVVEPEGCVPRKEGVEHEDDAGEKA</sequence>
<proteinExistence type="predicted"/>
<dbReference type="Proteomes" id="UP000269721">
    <property type="component" value="Unassembled WGS sequence"/>
</dbReference>
<evidence type="ECO:0000313" key="2">
    <source>
        <dbReference type="EMBL" id="RKO85418.1"/>
    </source>
</evidence>
<evidence type="ECO:0000313" key="3">
    <source>
        <dbReference type="Proteomes" id="UP000269721"/>
    </source>
</evidence>
<dbReference type="AlphaFoldDB" id="A0A4P9W3Q0"/>
<feature type="region of interest" description="Disordered" evidence="1">
    <location>
        <begin position="212"/>
        <end position="235"/>
    </location>
</feature>
<evidence type="ECO:0000256" key="1">
    <source>
        <dbReference type="SAM" id="MobiDB-lite"/>
    </source>
</evidence>
<keyword evidence="3" id="KW-1185">Reference proteome</keyword>
<name>A0A4P9W3Q0_9FUNG</name>
<dbReference type="EMBL" id="KZ999095">
    <property type="protein sequence ID" value="RKO85418.1"/>
    <property type="molecule type" value="Genomic_DNA"/>
</dbReference>
<organism evidence="2 3">
    <name type="scientific">Blyttiomyces helicus</name>
    <dbReference type="NCBI Taxonomy" id="388810"/>
    <lineage>
        <taxon>Eukaryota</taxon>
        <taxon>Fungi</taxon>
        <taxon>Fungi incertae sedis</taxon>
        <taxon>Chytridiomycota</taxon>
        <taxon>Chytridiomycota incertae sedis</taxon>
        <taxon>Chytridiomycetes</taxon>
        <taxon>Chytridiomycetes incertae sedis</taxon>
        <taxon>Blyttiomyces</taxon>
    </lineage>
</organism>
<accession>A0A4P9W3Q0</accession>
<gene>
    <name evidence="2" type="ORF">BDK51DRAFT_50787</name>
</gene>
<feature type="compositionally biased region" description="Basic and acidic residues" evidence="1">
    <location>
        <begin position="215"/>
        <end position="231"/>
    </location>
</feature>
<reference evidence="3" key="1">
    <citation type="journal article" date="2018" name="Nat. Microbiol.">
        <title>Leveraging single-cell genomics to expand the fungal tree of life.</title>
        <authorList>
            <person name="Ahrendt S.R."/>
            <person name="Quandt C.A."/>
            <person name="Ciobanu D."/>
            <person name="Clum A."/>
            <person name="Salamov A."/>
            <person name="Andreopoulos B."/>
            <person name="Cheng J.F."/>
            <person name="Woyke T."/>
            <person name="Pelin A."/>
            <person name="Henrissat B."/>
            <person name="Reynolds N.K."/>
            <person name="Benny G.L."/>
            <person name="Smith M.E."/>
            <person name="James T.Y."/>
            <person name="Grigoriev I.V."/>
        </authorList>
    </citation>
    <scope>NUCLEOTIDE SEQUENCE [LARGE SCALE GENOMIC DNA]</scope>
</reference>
<protein>
    <submittedName>
        <fullName evidence="2">Uncharacterized protein</fullName>
    </submittedName>
</protein>